<dbReference type="InterPro" id="IPR044643">
    <property type="entry name" value="TrpF_fam"/>
</dbReference>
<evidence type="ECO:0000313" key="11">
    <source>
        <dbReference type="EMBL" id="MCR8873923.1"/>
    </source>
</evidence>
<evidence type="ECO:0000256" key="4">
    <source>
        <dbReference type="ARBA" id="ARBA00022272"/>
    </source>
</evidence>
<dbReference type="RefSeq" id="WP_258335725.1">
    <property type="nucleotide sequence ID" value="NZ_JANRHJ010000008.1"/>
</dbReference>
<dbReference type="SUPFAM" id="SSF51366">
    <property type="entry name" value="Ribulose-phoshate binding barrel"/>
    <property type="match status" value="1"/>
</dbReference>
<dbReference type="HAMAP" id="MF_00135">
    <property type="entry name" value="PRAI"/>
    <property type="match status" value="1"/>
</dbReference>
<dbReference type="Gene3D" id="3.20.20.70">
    <property type="entry name" value="Aldolase class I"/>
    <property type="match status" value="1"/>
</dbReference>
<dbReference type="InterPro" id="IPR011060">
    <property type="entry name" value="RibuloseP-bd_barrel"/>
</dbReference>
<proteinExistence type="inferred from homology"/>
<dbReference type="AlphaFoldDB" id="A0AAW5N7J4"/>
<dbReference type="Pfam" id="PF00697">
    <property type="entry name" value="PRAI"/>
    <property type="match status" value="1"/>
</dbReference>
<evidence type="ECO:0000256" key="6">
    <source>
        <dbReference type="ARBA" id="ARBA00022822"/>
    </source>
</evidence>
<keyword evidence="12" id="KW-1185">Reference proteome</keyword>
<comment type="caution">
    <text evidence="11">The sequence shown here is derived from an EMBL/GenBank/DDBJ whole genome shotgun (WGS) entry which is preliminary data.</text>
</comment>
<comment type="similarity">
    <text evidence="9">Belongs to the TrpF family.</text>
</comment>
<accession>A0AAW5N7J4</accession>
<evidence type="ECO:0000259" key="10">
    <source>
        <dbReference type="Pfam" id="PF00697"/>
    </source>
</evidence>
<evidence type="ECO:0000256" key="2">
    <source>
        <dbReference type="ARBA" id="ARBA00004664"/>
    </source>
</evidence>
<evidence type="ECO:0000256" key="7">
    <source>
        <dbReference type="ARBA" id="ARBA00023141"/>
    </source>
</evidence>
<evidence type="ECO:0000256" key="8">
    <source>
        <dbReference type="ARBA" id="ARBA00023235"/>
    </source>
</evidence>
<protein>
    <recommendedName>
        <fullName evidence="4 9">N-(5'-phosphoribosyl)anthranilate isomerase</fullName>
        <shortName evidence="9">PRAI</shortName>
        <ecNumber evidence="3 9">5.3.1.24</ecNumber>
    </recommendedName>
</protein>
<name>A0AAW5N7J4_9BACT</name>
<dbReference type="PANTHER" id="PTHR42894">
    <property type="entry name" value="N-(5'-PHOSPHORIBOSYL)ANTHRANILATE ISOMERASE"/>
    <property type="match status" value="1"/>
</dbReference>
<gene>
    <name evidence="9" type="primary">trpF</name>
    <name evidence="11" type="ORF">NW209_07840</name>
</gene>
<dbReference type="InterPro" id="IPR013785">
    <property type="entry name" value="Aldolase_TIM"/>
</dbReference>
<evidence type="ECO:0000256" key="5">
    <source>
        <dbReference type="ARBA" id="ARBA00022605"/>
    </source>
</evidence>
<reference evidence="11 12" key="1">
    <citation type="submission" date="2022-08" db="EMBL/GenBank/DDBJ databases">
        <authorList>
            <person name="Zeman M."/>
            <person name="Kubasova T."/>
        </authorList>
    </citation>
    <scope>NUCLEOTIDE SEQUENCE [LARGE SCALE GENOMIC DNA]</scope>
    <source>
        <strain evidence="11 12">ET62</strain>
    </source>
</reference>
<dbReference type="EC" id="5.3.1.24" evidence="3 9"/>
<dbReference type="EMBL" id="JANRHJ010000008">
    <property type="protein sequence ID" value="MCR8873923.1"/>
    <property type="molecule type" value="Genomic_DNA"/>
</dbReference>
<evidence type="ECO:0000256" key="1">
    <source>
        <dbReference type="ARBA" id="ARBA00001164"/>
    </source>
</evidence>
<organism evidence="11 12">
    <name type="scientific">Phocaeicola barnesiae</name>
    <dbReference type="NCBI Taxonomy" id="376804"/>
    <lineage>
        <taxon>Bacteria</taxon>
        <taxon>Pseudomonadati</taxon>
        <taxon>Bacteroidota</taxon>
        <taxon>Bacteroidia</taxon>
        <taxon>Bacteroidales</taxon>
        <taxon>Bacteroidaceae</taxon>
        <taxon>Phocaeicola</taxon>
    </lineage>
</organism>
<dbReference type="PANTHER" id="PTHR42894:SF1">
    <property type="entry name" value="N-(5'-PHOSPHORIBOSYL)ANTHRANILATE ISOMERASE"/>
    <property type="match status" value="1"/>
</dbReference>
<comment type="pathway">
    <text evidence="2 9">Amino-acid biosynthesis; L-tryptophan biosynthesis; L-tryptophan from chorismate: step 3/5.</text>
</comment>
<keyword evidence="6 9" id="KW-0822">Tryptophan biosynthesis</keyword>
<keyword evidence="5 9" id="KW-0028">Amino-acid biosynthesis</keyword>
<sequence>MLIKVCGMRDANNIREVEACGTDWMGFIFFAPSARNVTDRPEYLPVHARRVGVFVDADFKTMTEKIQEFGLHLVQLHGTESPETCLKLKQLGVEIVKAFAIRSPNDLKQTAAYTGTCDYFLFDTPCIGYGGSGKSFDWNLLQHYQGKTPFLLSGGIGPDSLEALASFHHPAWAGIDLNSQFETAPACKNTAALKTFIDQFKTLQL</sequence>
<keyword evidence="8 9" id="KW-0413">Isomerase</keyword>
<dbReference type="InterPro" id="IPR001240">
    <property type="entry name" value="PRAI_dom"/>
</dbReference>
<evidence type="ECO:0000256" key="9">
    <source>
        <dbReference type="HAMAP-Rule" id="MF_00135"/>
    </source>
</evidence>
<dbReference type="GO" id="GO:0004640">
    <property type="term" value="F:phosphoribosylanthranilate isomerase activity"/>
    <property type="evidence" value="ECO:0007669"/>
    <property type="project" value="UniProtKB-UniRule"/>
</dbReference>
<dbReference type="Proteomes" id="UP001204579">
    <property type="component" value="Unassembled WGS sequence"/>
</dbReference>
<dbReference type="GO" id="GO:0000162">
    <property type="term" value="P:L-tryptophan biosynthetic process"/>
    <property type="evidence" value="ECO:0007669"/>
    <property type="project" value="UniProtKB-UniRule"/>
</dbReference>
<evidence type="ECO:0000256" key="3">
    <source>
        <dbReference type="ARBA" id="ARBA00012572"/>
    </source>
</evidence>
<evidence type="ECO:0000313" key="12">
    <source>
        <dbReference type="Proteomes" id="UP001204579"/>
    </source>
</evidence>
<comment type="catalytic activity">
    <reaction evidence="1 9">
        <text>N-(5-phospho-beta-D-ribosyl)anthranilate = 1-(2-carboxyphenylamino)-1-deoxy-D-ribulose 5-phosphate</text>
        <dbReference type="Rhea" id="RHEA:21540"/>
        <dbReference type="ChEBI" id="CHEBI:18277"/>
        <dbReference type="ChEBI" id="CHEBI:58613"/>
        <dbReference type="EC" id="5.3.1.24"/>
    </reaction>
</comment>
<dbReference type="CDD" id="cd00405">
    <property type="entry name" value="PRAI"/>
    <property type="match status" value="1"/>
</dbReference>
<keyword evidence="7 9" id="KW-0057">Aromatic amino acid biosynthesis</keyword>
<feature type="domain" description="N-(5'phosphoribosyl) anthranilate isomerase (PRAI)" evidence="10">
    <location>
        <begin position="4"/>
        <end position="198"/>
    </location>
</feature>